<dbReference type="PROSITE" id="PS50885">
    <property type="entry name" value="HAMP"/>
    <property type="match status" value="1"/>
</dbReference>
<dbReference type="PROSITE" id="PS50109">
    <property type="entry name" value="HIS_KIN"/>
    <property type="match status" value="1"/>
</dbReference>
<keyword evidence="5" id="KW-0808">Transferase</keyword>
<evidence type="ECO:0000313" key="15">
    <source>
        <dbReference type="Proteomes" id="UP000308705"/>
    </source>
</evidence>
<evidence type="ECO:0000256" key="1">
    <source>
        <dbReference type="ARBA" id="ARBA00000085"/>
    </source>
</evidence>
<keyword evidence="9" id="KW-0902">Two-component regulatory system</keyword>
<keyword evidence="4" id="KW-0597">Phosphoprotein</keyword>
<dbReference type="SUPFAM" id="SSF47384">
    <property type="entry name" value="Homodimeric domain of signal transducing histidine kinase"/>
    <property type="match status" value="1"/>
</dbReference>
<evidence type="ECO:0000256" key="10">
    <source>
        <dbReference type="ARBA" id="ARBA00023136"/>
    </source>
</evidence>
<keyword evidence="10 11" id="KW-0472">Membrane</keyword>
<evidence type="ECO:0000256" key="5">
    <source>
        <dbReference type="ARBA" id="ARBA00022679"/>
    </source>
</evidence>
<dbReference type="GO" id="GO:0000155">
    <property type="term" value="F:phosphorelay sensor kinase activity"/>
    <property type="evidence" value="ECO:0007669"/>
    <property type="project" value="InterPro"/>
</dbReference>
<keyword evidence="6 11" id="KW-0812">Transmembrane</keyword>
<feature type="domain" description="Histidine kinase" evidence="12">
    <location>
        <begin position="149"/>
        <end position="359"/>
    </location>
</feature>
<dbReference type="InterPro" id="IPR003594">
    <property type="entry name" value="HATPase_dom"/>
</dbReference>
<dbReference type="InterPro" id="IPR050428">
    <property type="entry name" value="TCS_sensor_his_kinase"/>
</dbReference>
<dbReference type="InterPro" id="IPR003661">
    <property type="entry name" value="HisK_dim/P_dom"/>
</dbReference>
<evidence type="ECO:0000313" key="14">
    <source>
        <dbReference type="EMBL" id="TKK86469.1"/>
    </source>
</evidence>
<dbReference type="SMART" id="SM00304">
    <property type="entry name" value="HAMP"/>
    <property type="match status" value="1"/>
</dbReference>
<keyword evidence="15" id="KW-1185">Reference proteome</keyword>
<dbReference type="GO" id="GO:0005886">
    <property type="term" value="C:plasma membrane"/>
    <property type="evidence" value="ECO:0007669"/>
    <property type="project" value="UniProtKB-SubCell"/>
</dbReference>
<dbReference type="Gene3D" id="1.10.287.130">
    <property type="match status" value="1"/>
</dbReference>
<feature type="transmembrane region" description="Helical" evidence="11">
    <location>
        <begin position="67"/>
        <end position="87"/>
    </location>
</feature>
<evidence type="ECO:0000256" key="6">
    <source>
        <dbReference type="ARBA" id="ARBA00022692"/>
    </source>
</evidence>
<dbReference type="SUPFAM" id="SSF55874">
    <property type="entry name" value="ATPase domain of HSP90 chaperone/DNA topoisomerase II/histidine kinase"/>
    <property type="match status" value="1"/>
</dbReference>
<dbReference type="Gene3D" id="3.30.565.10">
    <property type="entry name" value="Histidine kinase-like ATPase, C-terminal domain"/>
    <property type="match status" value="1"/>
</dbReference>
<dbReference type="AlphaFoldDB" id="A0A4U3MDF3"/>
<dbReference type="Pfam" id="PF02518">
    <property type="entry name" value="HATPase_c"/>
    <property type="match status" value="1"/>
</dbReference>
<sequence>MTERPEVNVTIVHPSRSIRTRCTTATALLVLTVLAVLITLDAIVMPLRATLDADASGLLRGHDVDLLLMGCGLVLTAGAGFGTWWAVGRVLRPIEAIRGDIDKITANDLGRGLPVPPGGDEFADLVRAANLTFARLEEAVAQQRGFAALASHELRNPLAGLRAEIEDAIDHPEDTDPWRSLRAALSSVDRLETIVTDLLAQSRVDVAETAVPHELVDLTELLVQETARVNRTGHGVPVRLYVESHMWICGSRIQLIRALTNLLGNARRHAATSVRLSLTAVGGLAAIAVTDDGPGIPPADRQRVFERFTRLDDARRLDAGGSGLGLAITRDIAHRHGGRLTLEDSVAGARFVLWLPLFGAVAETCADEGLPALQ</sequence>
<organism evidence="14 15">
    <name type="scientific">Herbidospora galbida</name>
    <dbReference type="NCBI Taxonomy" id="2575442"/>
    <lineage>
        <taxon>Bacteria</taxon>
        <taxon>Bacillati</taxon>
        <taxon>Actinomycetota</taxon>
        <taxon>Actinomycetes</taxon>
        <taxon>Streptosporangiales</taxon>
        <taxon>Streptosporangiaceae</taxon>
        <taxon>Herbidospora</taxon>
    </lineage>
</organism>
<dbReference type="RefSeq" id="WP_170991058.1">
    <property type="nucleotide sequence ID" value="NZ_SZQA01000021.1"/>
</dbReference>
<dbReference type="PANTHER" id="PTHR45436:SF5">
    <property type="entry name" value="SENSOR HISTIDINE KINASE TRCS"/>
    <property type="match status" value="1"/>
</dbReference>
<evidence type="ECO:0000256" key="2">
    <source>
        <dbReference type="ARBA" id="ARBA00004236"/>
    </source>
</evidence>
<evidence type="ECO:0000259" key="12">
    <source>
        <dbReference type="PROSITE" id="PS50109"/>
    </source>
</evidence>
<dbReference type="SMART" id="SM00388">
    <property type="entry name" value="HisKA"/>
    <property type="match status" value="1"/>
</dbReference>
<dbReference type="EC" id="2.7.13.3" evidence="3"/>
<keyword evidence="7 14" id="KW-0418">Kinase</keyword>
<dbReference type="CDD" id="cd00082">
    <property type="entry name" value="HisKA"/>
    <property type="match status" value="1"/>
</dbReference>
<dbReference type="Gene3D" id="6.10.340.10">
    <property type="match status" value="1"/>
</dbReference>
<evidence type="ECO:0000256" key="8">
    <source>
        <dbReference type="ARBA" id="ARBA00022989"/>
    </source>
</evidence>
<accession>A0A4U3MDF3</accession>
<proteinExistence type="predicted"/>
<evidence type="ECO:0000256" key="3">
    <source>
        <dbReference type="ARBA" id="ARBA00012438"/>
    </source>
</evidence>
<dbReference type="SUPFAM" id="SSF158472">
    <property type="entry name" value="HAMP domain-like"/>
    <property type="match status" value="1"/>
</dbReference>
<dbReference type="Proteomes" id="UP000308705">
    <property type="component" value="Unassembled WGS sequence"/>
</dbReference>
<evidence type="ECO:0000256" key="4">
    <source>
        <dbReference type="ARBA" id="ARBA00022553"/>
    </source>
</evidence>
<dbReference type="InterPro" id="IPR003660">
    <property type="entry name" value="HAMP_dom"/>
</dbReference>
<evidence type="ECO:0000256" key="9">
    <source>
        <dbReference type="ARBA" id="ARBA00023012"/>
    </source>
</evidence>
<name>A0A4U3MDF3_9ACTN</name>
<dbReference type="InterPro" id="IPR036097">
    <property type="entry name" value="HisK_dim/P_sf"/>
</dbReference>
<gene>
    <name evidence="14" type="ORF">FDA94_21890</name>
</gene>
<evidence type="ECO:0000259" key="13">
    <source>
        <dbReference type="PROSITE" id="PS50885"/>
    </source>
</evidence>
<comment type="subcellular location">
    <subcellularLocation>
        <location evidence="2">Cell membrane</location>
    </subcellularLocation>
</comment>
<feature type="transmembrane region" description="Helical" evidence="11">
    <location>
        <begin position="25"/>
        <end position="47"/>
    </location>
</feature>
<dbReference type="PANTHER" id="PTHR45436">
    <property type="entry name" value="SENSOR HISTIDINE KINASE YKOH"/>
    <property type="match status" value="1"/>
</dbReference>
<dbReference type="EMBL" id="SZQA01000021">
    <property type="protein sequence ID" value="TKK86469.1"/>
    <property type="molecule type" value="Genomic_DNA"/>
</dbReference>
<reference evidence="14 15" key="1">
    <citation type="submission" date="2019-04" db="EMBL/GenBank/DDBJ databases">
        <title>Herbidospora sp. NEAU-GS14.nov., a novel actinomycete isolated from soil.</title>
        <authorList>
            <person name="Han L."/>
        </authorList>
    </citation>
    <scope>NUCLEOTIDE SEQUENCE [LARGE SCALE GENOMIC DNA]</scope>
    <source>
        <strain evidence="14 15">NEAU-GS14</strain>
    </source>
</reference>
<evidence type="ECO:0000256" key="11">
    <source>
        <dbReference type="SAM" id="Phobius"/>
    </source>
</evidence>
<dbReference type="Pfam" id="PF00512">
    <property type="entry name" value="HisKA"/>
    <property type="match status" value="1"/>
</dbReference>
<dbReference type="PRINTS" id="PR00344">
    <property type="entry name" value="BCTRLSENSOR"/>
</dbReference>
<comment type="catalytic activity">
    <reaction evidence="1">
        <text>ATP + protein L-histidine = ADP + protein N-phospho-L-histidine.</text>
        <dbReference type="EC" id="2.7.13.3"/>
    </reaction>
</comment>
<feature type="domain" description="HAMP" evidence="13">
    <location>
        <begin position="88"/>
        <end position="141"/>
    </location>
</feature>
<dbReference type="InterPro" id="IPR004358">
    <property type="entry name" value="Sig_transdc_His_kin-like_C"/>
</dbReference>
<keyword evidence="8 11" id="KW-1133">Transmembrane helix</keyword>
<dbReference type="SMART" id="SM00387">
    <property type="entry name" value="HATPase_c"/>
    <property type="match status" value="1"/>
</dbReference>
<comment type="caution">
    <text evidence="14">The sequence shown here is derived from an EMBL/GenBank/DDBJ whole genome shotgun (WGS) entry which is preliminary data.</text>
</comment>
<protein>
    <recommendedName>
        <fullName evidence="3">histidine kinase</fullName>
        <ecNumber evidence="3">2.7.13.3</ecNumber>
    </recommendedName>
</protein>
<dbReference type="InterPro" id="IPR005467">
    <property type="entry name" value="His_kinase_dom"/>
</dbReference>
<evidence type="ECO:0000256" key="7">
    <source>
        <dbReference type="ARBA" id="ARBA00022777"/>
    </source>
</evidence>
<dbReference type="InterPro" id="IPR036890">
    <property type="entry name" value="HATPase_C_sf"/>
</dbReference>